<name>A0A4Z0GR65_9BACL</name>
<dbReference type="AlphaFoldDB" id="A0A4Z0GR65"/>
<protein>
    <submittedName>
        <fullName evidence="1">Uncharacterized protein</fullName>
    </submittedName>
</protein>
<dbReference type="Proteomes" id="UP000298347">
    <property type="component" value="Unassembled WGS sequence"/>
</dbReference>
<keyword evidence="2" id="KW-1185">Reference proteome</keyword>
<organism evidence="1 2">
    <name type="scientific">Sporolactobacillus shoreae</name>
    <dbReference type="NCBI Taxonomy" id="1465501"/>
    <lineage>
        <taxon>Bacteria</taxon>
        <taxon>Bacillati</taxon>
        <taxon>Bacillota</taxon>
        <taxon>Bacilli</taxon>
        <taxon>Bacillales</taxon>
        <taxon>Sporolactobacillaceae</taxon>
        <taxon>Sporolactobacillus</taxon>
    </lineage>
</organism>
<evidence type="ECO:0000313" key="2">
    <source>
        <dbReference type="Proteomes" id="UP000298347"/>
    </source>
</evidence>
<sequence>MLDVAAVAVELLVALEWSVEESFAVVELDAETGAELELVAVLESEAGLELLESDDEDCACTSVPD</sequence>
<dbReference type="EMBL" id="SRJD01000006">
    <property type="protein sequence ID" value="TGA98618.1"/>
    <property type="molecule type" value="Genomic_DNA"/>
</dbReference>
<dbReference type="RefSeq" id="WP_135348097.1">
    <property type="nucleotide sequence ID" value="NZ_SRJD01000006.1"/>
</dbReference>
<evidence type="ECO:0000313" key="1">
    <source>
        <dbReference type="EMBL" id="TGA98618.1"/>
    </source>
</evidence>
<comment type="caution">
    <text evidence="1">The sequence shown here is derived from an EMBL/GenBank/DDBJ whole genome shotgun (WGS) entry which is preliminary data.</text>
</comment>
<accession>A0A4Z0GR65</accession>
<proteinExistence type="predicted"/>
<reference evidence="1 2" key="1">
    <citation type="journal article" date="2015" name="Int. J. Syst. Evol. Microbiol.">
        <title>Sporolactobacillus shoreae sp. nov. and Sporolactobacillus spathodeae sp. nov., two spore-forming lactic acid bacteria isolated from tree barks in Thailand.</title>
        <authorList>
            <person name="Thamacharoensuk T."/>
            <person name="Kitahara M."/>
            <person name="Ohkuma M."/>
            <person name="Thongchul N."/>
            <person name="Tanasupawat S."/>
        </authorList>
    </citation>
    <scope>NUCLEOTIDE SEQUENCE [LARGE SCALE GENOMIC DNA]</scope>
    <source>
        <strain evidence="1 2">BK92</strain>
    </source>
</reference>
<gene>
    <name evidence="1" type="ORF">E4665_07070</name>
</gene>